<reference evidence="9" key="1">
    <citation type="submission" date="2018-06" db="EMBL/GenBank/DDBJ databases">
        <authorList>
            <person name="Zhirakovskaya E."/>
        </authorList>
    </citation>
    <scope>NUCLEOTIDE SEQUENCE</scope>
</reference>
<dbReference type="Pfam" id="PF19269">
    <property type="entry name" value="Anticodon_2"/>
    <property type="match status" value="1"/>
</dbReference>
<comment type="similarity">
    <text evidence="1">Belongs to the class-I aminoacyl-tRNA synthetase family. Glutamate--tRNA ligase type 1 subfamily.</text>
</comment>
<dbReference type="InterPro" id="IPR049940">
    <property type="entry name" value="GluQ/Sye"/>
</dbReference>
<feature type="domain" description="Aminoacyl-tRNA synthetase class I anticodon-binding" evidence="8">
    <location>
        <begin position="370"/>
        <end position="441"/>
    </location>
</feature>
<dbReference type="EC" id="6.1.1.24" evidence="9"/>
<dbReference type="InterPro" id="IPR020751">
    <property type="entry name" value="aa-tRNA-synth_I_codon-bd_sub2"/>
</dbReference>
<dbReference type="SUPFAM" id="SSF48163">
    <property type="entry name" value="An anticodon-binding domain of class I aminoacyl-tRNA synthetases"/>
    <property type="match status" value="1"/>
</dbReference>
<dbReference type="InterPro" id="IPR004527">
    <property type="entry name" value="Glu-tRNA-ligase_bac/mito"/>
</dbReference>
<dbReference type="GO" id="GO:0050561">
    <property type="term" value="F:glutamate-tRNA(Gln) ligase activity"/>
    <property type="evidence" value="ECO:0007669"/>
    <property type="project" value="UniProtKB-EC"/>
</dbReference>
<dbReference type="GO" id="GO:0006424">
    <property type="term" value="P:glutamyl-tRNA aminoacylation"/>
    <property type="evidence" value="ECO:0007669"/>
    <property type="project" value="InterPro"/>
</dbReference>
<dbReference type="GO" id="GO:0005739">
    <property type="term" value="C:mitochondrion"/>
    <property type="evidence" value="ECO:0007669"/>
    <property type="project" value="TreeGrafter"/>
</dbReference>
<evidence type="ECO:0000259" key="7">
    <source>
        <dbReference type="Pfam" id="PF00749"/>
    </source>
</evidence>
<dbReference type="NCBIfam" id="TIGR00464">
    <property type="entry name" value="gltX_bact"/>
    <property type="match status" value="1"/>
</dbReference>
<dbReference type="InterPro" id="IPR020058">
    <property type="entry name" value="Glu/Gln-tRNA-synth_Ib_cat-dom"/>
</dbReference>
<keyword evidence="2 9" id="KW-0436">Ligase</keyword>
<sequence length="445" mass="49381">MTKPVKVRFAPSPTGLLHVGNVRTALVNWLFCRKYDGTFLLRLDDTDAARSTEAFAEAIERDLTWLGLNWDEKAQQSDRFDRYNEAVEKLKKDGWLYPCYETGQELDLKRKVQLGQGKPPVYDRAGLNLSDGDIAALEAEGRKAHWRFKLDLPARVEWDDLVKGPLSFDMAALSDPILIREDGSFLYTLPSVVDDIDFGITHIMRGEDHATNSAVQAQLFEALDADAPFFAHFALLTGAGGEGLSKRLGTASIQSYREEMGLEAMSINSLLSRLGSSQSIEPMQSLEPLIDGFDFSKYSRSTAKFDPKDLEVLNAKILHNTAYAAVSDRLDNVDETLWNICRNNINKFSDINALNLIVKGSLQPIIIDQEFVNQAADLLPAAPWDDHTWKAWTTAVKDATGAKGKALFMPLRQAVTGMDHGPEMAALLPLIDPKIVKARLQGNAA</sequence>
<dbReference type="PANTHER" id="PTHR43311">
    <property type="entry name" value="GLUTAMATE--TRNA LIGASE"/>
    <property type="match status" value="1"/>
</dbReference>
<dbReference type="InterPro" id="IPR045462">
    <property type="entry name" value="aa-tRNA-synth_I_cd-bd"/>
</dbReference>
<evidence type="ECO:0000256" key="2">
    <source>
        <dbReference type="ARBA" id="ARBA00022598"/>
    </source>
</evidence>
<gene>
    <name evidence="9" type="ORF">MNBD_ALPHA03-1600</name>
</gene>
<keyword evidence="4" id="KW-0067">ATP-binding</keyword>
<dbReference type="GO" id="GO:0004818">
    <property type="term" value="F:glutamate-tRNA ligase activity"/>
    <property type="evidence" value="ECO:0007669"/>
    <property type="project" value="InterPro"/>
</dbReference>
<organism evidence="9">
    <name type="scientific">hydrothermal vent metagenome</name>
    <dbReference type="NCBI Taxonomy" id="652676"/>
    <lineage>
        <taxon>unclassified sequences</taxon>
        <taxon>metagenomes</taxon>
        <taxon>ecological metagenomes</taxon>
    </lineage>
</organism>
<dbReference type="PROSITE" id="PS00178">
    <property type="entry name" value="AA_TRNA_LIGASE_I"/>
    <property type="match status" value="1"/>
</dbReference>
<evidence type="ECO:0000256" key="6">
    <source>
        <dbReference type="ARBA" id="ARBA00023146"/>
    </source>
</evidence>
<proteinExistence type="inferred from homology"/>
<dbReference type="SUPFAM" id="SSF52374">
    <property type="entry name" value="Nucleotidylyl transferase"/>
    <property type="match status" value="1"/>
</dbReference>
<accession>A0A3B1AMB1</accession>
<evidence type="ECO:0000259" key="8">
    <source>
        <dbReference type="Pfam" id="PF19269"/>
    </source>
</evidence>
<dbReference type="InterPro" id="IPR000924">
    <property type="entry name" value="Glu/Gln-tRNA-synth"/>
</dbReference>
<dbReference type="Gene3D" id="3.40.50.620">
    <property type="entry name" value="HUPs"/>
    <property type="match status" value="1"/>
</dbReference>
<dbReference type="Pfam" id="PF00749">
    <property type="entry name" value="tRNA-synt_1c"/>
    <property type="match status" value="1"/>
</dbReference>
<name>A0A3B1AMB1_9ZZZZ</name>
<evidence type="ECO:0000256" key="1">
    <source>
        <dbReference type="ARBA" id="ARBA00007894"/>
    </source>
</evidence>
<dbReference type="AlphaFoldDB" id="A0A3B1AMB1"/>
<evidence type="ECO:0000313" key="9">
    <source>
        <dbReference type="EMBL" id="VAX04872.1"/>
    </source>
</evidence>
<dbReference type="PRINTS" id="PR00987">
    <property type="entry name" value="TRNASYNTHGLU"/>
</dbReference>
<evidence type="ECO:0000256" key="3">
    <source>
        <dbReference type="ARBA" id="ARBA00022741"/>
    </source>
</evidence>
<protein>
    <submittedName>
        <fullName evidence="9">Glutamyl-tRNA(Gln) synthetase</fullName>
        <ecNumber evidence="9">6.1.1.24</ecNumber>
    </submittedName>
</protein>
<dbReference type="EMBL" id="UOFW01000114">
    <property type="protein sequence ID" value="VAX04872.1"/>
    <property type="molecule type" value="Genomic_DNA"/>
</dbReference>
<evidence type="ECO:0000256" key="5">
    <source>
        <dbReference type="ARBA" id="ARBA00022917"/>
    </source>
</evidence>
<keyword evidence="5" id="KW-0648">Protein biosynthesis</keyword>
<dbReference type="InterPro" id="IPR008925">
    <property type="entry name" value="aa_tRNA-synth_I_cd-bd_sf"/>
</dbReference>
<dbReference type="GO" id="GO:0005524">
    <property type="term" value="F:ATP binding"/>
    <property type="evidence" value="ECO:0007669"/>
    <property type="project" value="UniProtKB-KW"/>
</dbReference>
<dbReference type="GO" id="GO:0000049">
    <property type="term" value="F:tRNA binding"/>
    <property type="evidence" value="ECO:0007669"/>
    <property type="project" value="InterPro"/>
</dbReference>
<dbReference type="InterPro" id="IPR014729">
    <property type="entry name" value="Rossmann-like_a/b/a_fold"/>
</dbReference>
<dbReference type="InterPro" id="IPR001412">
    <property type="entry name" value="aa-tRNA-synth_I_CS"/>
</dbReference>
<dbReference type="HAMAP" id="MF_00022">
    <property type="entry name" value="Glu_tRNA_synth_type1"/>
    <property type="match status" value="1"/>
</dbReference>
<evidence type="ECO:0000256" key="4">
    <source>
        <dbReference type="ARBA" id="ARBA00022840"/>
    </source>
</evidence>
<feature type="domain" description="Glutamyl/glutaminyl-tRNA synthetase class Ib catalytic" evidence="7">
    <location>
        <begin position="5"/>
        <end position="311"/>
    </location>
</feature>
<dbReference type="PANTHER" id="PTHR43311:SF2">
    <property type="entry name" value="GLUTAMATE--TRNA LIGASE, MITOCHONDRIAL-RELATED"/>
    <property type="match status" value="1"/>
</dbReference>
<dbReference type="Gene3D" id="1.10.10.350">
    <property type="match status" value="1"/>
</dbReference>
<keyword evidence="6" id="KW-0030">Aminoacyl-tRNA synthetase</keyword>
<keyword evidence="3" id="KW-0547">Nucleotide-binding</keyword>